<protein>
    <recommendedName>
        <fullName evidence="6">Branchpoint-bridging protein</fullName>
    </recommendedName>
</protein>
<dbReference type="GO" id="GO:0005681">
    <property type="term" value="C:spliceosomal complex"/>
    <property type="evidence" value="ECO:0007669"/>
    <property type="project" value="UniProtKB-KW"/>
</dbReference>
<evidence type="ECO:0000259" key="8">
    <source>
        <dbReference type="PROSITE" id="PS50102"/>
    </source>
</evidence>
<dbReference type="InterPro" id="IPR000504">
    <property type="entry name" value="RRM_dom"/>
</dbReference>
<feature type="domain" description="RRM" evidence="8">
    <location>
        <begin position="518"/>
        <end position="598"/>
    </location>
</feature>
<keyword evidence="2 6" id="KW-0863">Zinc-finger</keyword>
<dbReference type="PROSITE" id="PS50102">
    <property type="entry name" value="RRM"/>
    <property type="match status" value="2"/>
</dbReference>
<organism evidence="9">
    <name type="scientific">Ostreococcus mediterraneus</name>
    <dbReference type="NCBI Taxonomy" id="1486918"/>
    <lineage>
        <taxon>Eukaryota</taxon>
        <taxon>Viridiplantae</taxon>
        <taxon>Chlorophyta</taxon>
        <taxon>Mamiellophyceae</taxon>
        <taxon>Mamiellales</taxon>
        <taxon>Bathycoccaceae</taxon>
        <taxon>Ostreococcus</taxon>
    </lineage>
</organism>
<dbReference type="GO" id="GO:0048024">
    <property type="term" value="P:regulation of mRNA splicing, via spliceosome"/>
    <property type="evidence" value="ECO:0007669"/>
    <property type="project" value="TreeGrafter"/>
</dbReference>
<dbReference type="Pfam" id="PF00076">
    <property type="entry name" value="RRM_1"/>
    <property type="match status" value="2"/>
</dbReference>
<dbReference type="CDD" id="cd02395">
    <property type="entry name" value="KH-I_BBP"/>
    <property type="match status" value="1"/>
</dbReference>
<evidence type="ECO:0000256" key="5">
    <source>
        <dbReference type="PROSITE-ProRule" id="PRU00176"/>
    </source>
</evidence>
<gene>
    <name evidence="9" type="ORF">OMED0929_LOCUS4678</name>
</gene>
<dbReference type="InterPro" id="IPR035979">
    <property type="entry name" value="RBD_domain_sf"/>
</dbReference>
<evidence type="ECO:0000256" key="2">
    <source>
        <dbReference type="ARBA" id="ARBA00022771"/>
    </source>
</evidence>
<dbReference type="InterPro" id="IPR004087">
    <property type="entry name" value="KH_dom"/>
</dbReference>
<dbReference type="InterPro" id="IPR045071">
    <property type="entry name" value="BBP-like"/>
</dbReference>
<dbReference type="EMBL" id="HBEW01005570">
    <property type="protein sequence ID" value="CAD8583982.1"/>
    <property type="molecule type" value="Transcribed_RNA"/>
</dbReference>
<feature type="region of interest" description="Disordered" evidence="7">
    <location>
        <begin position="1"/>
        <end position="89"/>
    </location>
</feature>
<dbReference type="CDD" id="cd00590">
    <property type="entry name" value="RRM_SF"/>
    <property type="match status" value="1"/>
</dbReference>
<dbReference type="Gene3D" id="6.10.140.1790">
    <property type="match status" value="1"/>
</dbReference>
<keyword evidence="6" id="KW-0539">Nucleus</keyword>
<dbReference type="SUPFAM" id="SSF54791">
    <property type="entry name" value="Eukaryotic type KH-domain (KH-domain type I)"/>
    <property type="match status" value="1"/>
</dbReference>
<evidence type="ECO:0000256" key="1">
    <source>
        <dbReference type="ARBA" id="ARBA00022723"/>
    </source>
</evidence>
<keyword evidence="4 5" id="KW-0694">RNA-binding</keyword>
<keyword evidence="3 6" id="KW-0862">Zinc</keyword>
<dbReference type="SMART" id="SM00360">
    <property type="entry name" value="RRM"/>
    <property type="match status" value="2"/>
</dbReference>
<evidence type="ECO:0000256" key="7">
    <source>
        <dbReference type="SAM" id="MobiDB-lite"/>
    </source>
</evidence>
<keyword evidence="6" id="KW-0747">Spliceosome</keyword>
<name>A0A7S0PQ43_9CHLO</name>
<sequence length="742" mass="79987">MSGDERAMPGETTSADASSEKKRRRSRWGPSTDADDNARDAAQASQAVVAAAPASTQPPVENVDSAEKKKRRRSRWETNGEDDTNGSNAGALVAVDQPAMVARAAATATALTQMPINGMVVGTGIFVQLPTSLLAEHSAPADATPEVHFMFRELAQLNRRLIAGLPYDDRPARERSPEPAPVYDANGVRVNTREIVEREKFQTRRMQILEDICRKCPTFRPPPDYKPNKRFSKLPIPVDEYPGYNFFGLIIGPRGSTQKQMQRDTNTKIVIRGKGSARGGTAAADRHNERDDEPLHVYIEGDVQEDVDKATAIIKKLLIPVDEDMNEHKRTQLRELALMNGTLRDETSIEAMQKRLDEEMASGGIYQLPETLKKAVAATYKKDIEALHGPGTGGTLDTAYSDFLSELGVSGKAARRNDDENDDCKIYVGRLPPTATSEALEEIFRPFGTIESVACIPDQAQGYSCKGFAFITFSSPKEAAAAQDAMNGGAFEDRTMEVRVKSAPREERRENNTFNEDANLYVSGIPDSMTDEHLRELFSPYGLVQRTKIIRDHNTQMPKGYGFVQMMDPSHAQAAMAALSGQYFEGGMKPFVVRIAGQKNDNAAPGAMYPSASGFAMPQPGVAPYGAFPPVMYGAMPTDYAASMMGFAPDVAAYYGGAAAYAGADMYGSGSGMYAGGQLGVELGNPDEAPPPPPDEDGAPPIPAIPPMMSNVVAPGVVAPEDIAVLPGVAPPAPPPMPPPPS</sequence>
<comment type="similarity">
    <text evidence="6">Belongs to the BBP/SF1 family.</text>
</comment>
<dbReference type="GO" id="GO:0045131">
    <property type="term" value="F:pre-mRNA branch point binding"/>
    <property type="evidence" value="ECO:0007669"/>
    <property type="project" value="UniProtKB-UniRule"/>
</dbReference>
<feature type="region of interest" description="Disordered" evidence="7">
    <location>
        <begin position="679"/>
        <end position="705"/>
    </location>
</feature>
<dbReference type="AlphaFoldDB" id="A0A7S0PQ43"/>
<dbReference type="SUPFAM" id="SSF54928">
    <property type="entry name" value="RNA-binding domain, RBD"/>
    <property type="match status" value="2"/>
</dbReference>
<dbReference type="InterPro" id="IPR055256">
    <property type="entry name" value="KH_1_KHDC4/BBP-like"/>
</dbReference>
<keyword evidence="6" id="KW-0508">mRNA splicing</keyword>
<dbReference type="InterPro" id="IPR012677">
    <property type="entry name" value="Nucleotide-bd_a/b_plait_sf"/>
</dbReference>
<keyword evidence="1 6" id="KW-0479">Metal-binding</keyword>
<comment type="subcellular location">
    <subcellularLocation>
        <location evidence="6">Nucleus</location>
    </subcellularLocation>
</comment>
<dbReference type="PANTHER" id="PTHR11208:SF45">
    <property type="entry name" value="SPLICING FACTOR 1"/>
    <property type="match status" value="1"/>
</dbReference>
<feature type="domain" description="RRM" evidence="8">
    <location>
        <begin position="424"/>
        <end position="503"/>
    </location>
</feature>
<dbReference type="PROSITE" id="PS50084">
    <property type="entry name" value="KH_TYPE_1"/>
    <property type="match status" value="1"/>
</dbReference>
<accession>A0A7S0PQ43</accession>
<dbReference type="SMART" id="SM00322">
    <property type="entry name" value="KH"/>
    <property type="match status" value="1"/>
</dbReference>
<feature type="compositionally biased region" description="Low complexity" evidence="7">
    <location>
        <begin position="40"/>
        <end position="60"/>
    </location>
</feature>
<proteinExistence type="inferred from homology"/>
<dbReference type="InterPro" id="IPR032570">
    <property type="entry name" value="SF1-HH"/>
</dbReference>
<evidence type="ECO:0000256" key="6">
    <source>
        <dbReference type="RuleBase" id="RU367126"/>
    </source>
</evidence>
<dbReference type="InterPro" id="IPR036612">
    <property type="entry name" value="KH_dom_type_1_sf"/>
</dbReference>
<dbReference type="GO" id="GO:0003729">
    <property type="term" value="F:mRNA binding"/>
    <property type="evidence" value="ECO:0007669"/>
    <property type="project" value="TreeGrafter"/>
</dbReference>
<reference evidence="9" key="1">
    <citation type="submission" date="2021-01" db="EMBL/GenBank/DDBJ databases">
        <authorList>
            <person name="Corre E."/>
            <person name="Pelletier E."/>
            <person name="Niang G."/>
            <person name="Scheremetjew M."/>
            <person name="Finn R."/>
            <person name="Kale V."/>
            <person name="Holt S."/>
            <person name="Cochrane G."/>
            <person name="Meng A."/>
            <person name="Brown T."/>
            <person name="Cohen L."/>
        </authorList>
    </citation>
    <scope>NUCLEOTIDE SEQUENCE</scope>
    <source>
        <strain evidence="9">Clade-D-RCC2572</strain>
    </source>
</reference>
<dbReference type="InterPro" id="IPR047086">
    <property type="entry name" value="SF1-HH_sf"/>
</dbReference>
<dbReference type="Gene3D" id="3.30.1370.10">
    <property type="entry name" value="K Homology domain, type 1"/>
    <property type="match status" value="1"/>
</dbReference>
<comment type="function">
    <text evidence="6">Necessary for the splicing of pre-mRNA. Has a role in the recognition of the branch site (5'-UACUAAC-3'), the pyrimidine tract and the 3'-splice site at the 3'-end of introns.</text>
</comment>
<dbReference type="PANTHER" id="PTHR11208">
    <property type="entry name" value="RNA-BINDING PROTEIN RELATED"/>
    <property type="match status" value="1"/>
</dbReference>
<dbReference type="Pfam" id="PF16275">
    <property type="entry name" value="SF1-HH"/>
    <property type="match status" value="1"/>
</dbReference>
<evidence type="ECO:0000256" key="3">
    <source>
        <dbReference type="ARBA" id="ARBA00022833"/>
    </source>
</evidence>
<evidence type="ECO:0000313" key="9">
    <source>
        <dbReference type="EMBL" id="CAD8583982.1"/>
    </source>
</evidence>
<dbReference type="GO" id="GO:0008270">
    <property type="term" value="F:zinc ion binding"/>
    <property type="evidence" value="ECO:0007669"/>
    <property type="project" value="UniProtKB-UniRule"/>
</dbReference>
<keyword evidence="6" id="KW-0507">mRNA processing</keyword>
<dbReference type="Gene3D" id="3.30.70.330">
    <property type="match status" value="2"/>
</dbReference>
<dbReference type="Pfam" id="PF22675">
    <property type="entry name" value="KH-I_KHDC4-BBP"/>
    <property type="match status" value="1"/>
</dbReference>
<evidence type="ECO:0000256" key="4">
    <source>
        <dbReference type="ARBA" id="ARBA00022884"/>
    </source>
</evidence>
<dbReference type="GO" id="GO:0000398">
    <property type="term" value="P:mRNA splicing, via spliceosome"/>
    <property type="evidence" value="ECO:0007669"/>
    <property type="project" value="UniProtKB-UniRule"/>
</dbReference>